<dbReference type="InterPro" id="IPR050063">
    <property type="entry name" value="Ribosomal_protein_uL29"/>
</dbReference>
<dbReference type="OrthoDB" id="18593at2"/>
<accession>A0A173DZ20</accession>
<reference evidence="6 7" key="1">
    <citation type="journal article" date="2014" name="Syst. Appl. Microbiol.">
        <title>Evidence for the existence of two new members of the family Chlamydiaceae and proposal of Chlamydia avium sp. nov. and Chlamydia gallinacea sp. nov.</title>
        <authorList>
            <person name="Sachse K."/>
            <person name="Laroucau K."/>
            <person name="Riege K."/>
            <person name="Wehner S."/>
            <person name="Dilcher M."/>
            <person name="Creasy H.H."/>
            <person name="Weidmann M."/>
            <person name="Myers G."/>
            <person name="Vorimore F."/>
            <person name="Vicari N."/>
            <person name="Magnino S."/>
            <person name="Liebler-Tenorio E."/>
            <person name="Ruettger A."/>
            <person name="Bavoil P.M."/>
            <person name="Hufert F.T."/>
            <person name="Rossello-Mora R."/>
            <person name="Marz M."/>
        </authorList>
    </citation>
    <scope>NUCLEOTIDE SEQUENCE [LARGE SCALE GENOMIC DNA]</scope>
    <source>
        <strain evidence="6 7">08-1274/3</strain>
    </source>
</reference>
<keyword evidence="3 5" id="KW-0687">Ribonucleoprotein</keyword>
<dbReference type="InterPro" id="IPR036049">
    <property type="entry name" value="Ribosomal_uL29_sf"/>
</dbReference>
<evidence type="ECO:0000313" key="6">
    <source>
        <dbReference type="EMBL" id="ANG66172.1"/>
    </source>
</evidence>
<dbReference type="SUPFAM" id="SSF46561">
    <property type="entry name" value="Ribosomal protein L29 (L29p)"/>
    <property type="match status" value="1"/>
</dbReference>
<dbReference type="HAMAP" id="MF_00374">
    <property type="entry name" value="Ribosomal_uL29"/>
    <property type="match status" value="1"/>
</dbReference>
<keyword evidence="2 5" id="KW-0689">Ribosomal protein</keyword>
<dbReference type="eggNOG" id="COG0255">
    <property type="taxonomic scope" value="Bacteria"/>
</dbReference>
<evidence type="ECO:0000256" key="2">
    <source>
        <dbReference type="ARBA" id="ARBA00022980"/>
    </source>
</evidence>
<dbReference type="STRING" id="1143323.M787_002425"/>
<dbReference type="Gene3D" id="1.10.287.310">
    <property type="match status" value="1"/>
</dbReference>
<protein>
    <recommendedName>
        <fullName evidence="4 5">Large ribosomal subunit protein uL29</fullName>
    </recommendedName>
</protein>
<name>A0A173DZ20_9CHLA</name>
<dbReference type="GO" id="GO:0003735">
    <property type="term" value="F:structural constituent of ribosome"/>
    <property type="evidence" value="ECO:0007669"/>
    <property type="project" value="InterPro"/>
</dbReference>
<comment type="similarity">
    <text evidence="1 5">Belongs to the universal ribosomal protein uL29 family.</text>
</comment>
<dbReference type="PANTHER" id="PTHR10916:SF0">
    <property type="entry name" value="LARGE RIBOSOMAL SUBUNIT PROTEIN UL29C"/>
    <property type="match status" value="1"/>
</dbReference>
<dbReference type="RefSeq" id="WP_021828872.1">
    <property type="nucleotide sequence ID" value="NZ_CP015840.1"/>
</dbReference>
<dbReference type="PANTHER" id="PTHR10916">
    <property type="entry name" value="60S RIBOSOMAL PROTEIN L35/50S RIBOSOMAL PROTEIN L29"/>
    <property type="match status" value="1"/>
</dbReference>
<evidence type="ECO:0000256" key="4">
    <source>
        <dbReference type="ARBA" id="ARBA00035204"/>
    </source>
</evidence>
<dbReference type="NCBIfam" id="TIGR00012">
    <property type="entry name" value="L29"/>
    <property type="match status" value="1"/>
</dbReference>
<evidence type="ECO:0000313" key="7">
    <source>
        <dbReference type="Proteomes" id="UP000019147"/>
    </source>
</evidence>
<gene>
    <name evidence="5" type="primary">rpmC</name>
    <name evidence="6" type="ORF">M787_002425</name>
</gene>
<proteinExistence type="inferred from homology"/>
<dbReference type="EMBL" id="CP015840">
    <property type="protein sequence ID" value="ANG66172.1"/>
    <property type="molecule type" value="Genomic_DNA"/>
</dbReference>
<dbReference type="GeneID" id="81478159"/>
<dbReference type="GO" id="GO:0022625">
    <property type="term" value="C:cytosolic large ribosomal subunit"/>
    <property type="evidence" value="ECO:0007669"/>
    <property type="project" value="TreeGrafter"/>
</dbReference>
<organism evidence="6 7">
    <name type="scientific">Chlamydia gallinacea 08-1274/3</name>
    <dbReference type="NCBI Taxonomy" id="1143323"/>
    <lineage>
        <taxon>Bacteria</taxon>
        <taxon>Pseudomonadati</taxon>
        <taxon>Chlamydiota</taxon>
        <taxon>Chlamydiia</taxon>
        <taxon>Chlamydiales</taxon>
        <taxon>Chlamydiaceae</taxon>
        <taxon>Chlamydia/Chlamydophila group</taxon>
        <taxon>Chlamydia</taxon>
    </lineage>
</organism>
<dbReference type="GO" id="GO:0006412">
    <property type="term" value="P:translation"/>
    <property type="evidence" value="ECO:0007669"/>
    <property type="project" value="UniProtKB-UniRule"/>
</dbReference>
<evidence type="ECO:0000256" key="3">
    <source>
        <dbReference type="ARBA" id="ARBA00023274"/>
    </source>
</evidence>
<dbReference type="Pfam" id="PF00831">
    <property type="entry name" value="Ribosomal_L29"/>
    <property type="match status" value="1"/>
</dbReference>
<sequence length="72" mass="8285">MAKNKKLLAELREKSVEELDAFIHENKKALFDLRAEVALQSKAVKSHLFSEYKKNVARSLTVKREKKEKANG</sequence>
<dbReference type="CDD" id="cd00427">
    <property type="entry name" value="Ribosomal_L29_HIP"/>
    <property type="match status" value="1"/>
</dbReference>
<dbReference type="KEGG" id="cgz:M787_002425"/>
<evidence type="ECO:0000256" key="5">
    <source>
        <dbReference type="HAMAP-Rule" id="MF_00374"/>
    </source>
</evidence>
<dbReference type="InterPro" id="IPR001854">
    <property type="entry name" value="Ribosomal_uL29"/>
</dbReference>
<dbReference type="Proteomes" id="UP000019147">
    <property type="component" value="Chromosome"/>
</dbReference>
<dbReference type="AlphaFoldDB" id="A0A173DZ20"/>
<evidence type="ECO:0000256" key="1">
    <source>
        <dbReference type="ARBA" id="ARBA00009254"/>
    </source>
</evidence>